<dbReference type="InterPro" id="IPR044839">
    <property type="entry name" value="NDR1-like"/>
</dbReference>
<comment type="subcellular location">
    <subcellularLocation>
        <location evidence="1">Membrane</location>
    </subcellularLocation>
</comment>
<evidence type="ECO:0000256" key="3">
    <source>
        <dbReference type="SAM" id="Phobius"/>
    </source>
</evidence>
<sequence length="217" mass="24542">MGDVQDLRRYGPEYVIRKNKIKICCSLPFIILIIVLSNIIYIHPSFKLKKLYIPVLQKSSNISTNATITFHFSFGNSNPFQDVYYAPINVTFYDSPSHNHSIANFTIPKFSQGIDSEVDRSGTANATGLDVEAAKREIATNGFKVFHVGLETSVRYQLYVFWKTKRHGYRRGVDVKIGDSGAHADFELKVWVQVIVVLVALLIIGLFIFLCCRCIKG</sequence>
<feature type="transmembrane region" description="Helical" evidence="3">
    <location>
        <begin position="190"/>
        <end position="212"/>
    </location>
</feature>
<dbReference type="PANTHER" id="PTHR31415">
    <property type="entry name" value="OS05G0367900 PROTEIN"/>
    <property type="match status" value="1"/>
</dbReference>
<keyword evidence="3" id="KW-1133">Transmembrane helix</keyword>
<evidence type="ECO:0000256" key="1">
    <source>
        <dbReference type="ARBA" id="ARBA00004370"/>
    </source>
</evidence>
<dbReference type="EMBL" id="JAMRDG010000001">
    <property type="protein sequence ID" value="KAJ3700995.1"/>
    <property type="molecule type" value="Genomic_DNA"/>
</dbReference>
<accession>A0AAD5ZND7</accession>
<dbReference type="GO" id="GO:0005886">
    <property type="term" value="C:plasma membrane"/>
    <property type="evidence" value="ECO:0007669"/>
    <property type="project" value="TreeGrafter"/>
</dbReference>
<dbReference type="Proteomes" id="UP001210211">
    <property type="component" value="Unassembled WGS sequence"/>
</dbReference>
<proteinExistence type="predicted"/>
<keyword evidence="5" id="KW-1185">Reference proteome</keyword>
<dbReference type="GO" id="GO:0009506">
    <property type="term" value="C:plasmodesma"/>
    <property type="evidence" value="ECO:0007669"/>
    <property type="project" value="TreeGrafter"/>
</dbReference>
<dbReference type="AlphaFoldDB" id="A0AAD5ZND7"/>
<feature type="transmembrane region" description="Helical" evidence="3">
    <location>
        <begin position="21"/>
        <end position="42"/>
    </location>
</feature>
<comment type="caution">
    <text evidence="4">The sequence shown here is derived from an EMBL/GenBank/DDBJ whole genome shotgun (WGS) entry which is preliminary data.</text>
</comment>
<evidence type="ECO:0000313" key="5">
    <source>
        <dbReference type="Proteomes" id="UP001210211"/>
    </source>
</evidence>
<evidence type="ECO:0000256" key="2">
    <source>
        <dbReference type="ARBA" id="ARBA00023136"/>
    </source>
</evidence>
<organism evidence="4 5">
    <name type="scientific">Rhynchospora tenuis</name>
    <dbReference type="NCBI Taxonomy" id="198213"/>
    <lineage>
        <taxon>Eukaryota</taxon>
        <taxon>Viridiplantae</taxon>
        <taxon>Streptophyta</taxon>
        <taxon>Embryophyta</taxon>
        <taxon>Tracheophyta</taxon>
        <taxon>Spermatophyta</taxon>
        <taxon>Magnoliopsida</taxon>
        <taxon>Liliopsida</taxon>
        <taxon>Poales</taxon>
        <taxon>Cyperaceae</taxon>
        <taxon>Cyperoideae</taxon>
        <taxon>Rhynchosporeae</taxon>
        <taxon>Rhynchospora</taxon>
    </lineage>
</organism>
<keyword evidence="2 3" id="KW-0472">Membrane</keyword>
<reference evidence="4 5" key="1">
    <citation type="journal article" date="2022" name="Cell">
        <title>Repeat-based holocentromeres influence genome architecture and karyotype evolution.</title>
        <authorList>
            <person name="Hofstatter P.G."/>
            <person name="Thangavel G."/>
            <person name="Lux T."/>
            <person name="Neumann P."/>
            <person name="Vondrak T."/>
            <person name="Novak P."/>
            <person name="Zhang M."/>
            <person name="Costa L."/>
            <person name="Castellani M."/>
            <person name="Scott A."/>
            <person name="Toegelov H."/>
            <person name="Fuchs J."/>
            <person name="Mata-Sucre Y."/>
            <person name="Dias Y."/>
            <person name="Vanzela A.L.L."/>
            <person name="Huettel B."/>
            <person name="Almeida C.C.S."/>
            <person name="Simkova H."/>
            <person name="Souza G."/>
            <person name="Pedrosa-Harand A."/>
            <person name="Macas J."/>
            <person name="Mayer K.F.X."/>
            <person name="Houben A."/>
            <person name="Marques A."/>
        </authorList>
    </citation>
    <scope>NUCLEOTIDE SEQUENCE [LARGE SCALE GENOMIC DNA]</scope>
    <source>
        <strain evidence="4">RhyTen1mFocal</strain>
    </source>
</reference>
<dbReference type="GO" id="GO:0098542">
    <property type="term" value="P:defense response to other organism"/>
    <property type="evidence" value="ECO:0007669"/>
    <property type="project" value="InterPro"/>
</dbReference>
<evidence type="ECO:0000313" key="4">
    <source>
        <dbReference type="EMBL" id="KAJ3700995.1"/>
    </source>
</evidence>
<name>A0AAD5ZND7_9POAL</name>
<keyword evidence="3" id="KW-0812">Transmembrane</keyword>
<evidence type="ECO:0008006" key="6">
    <source>
        <dbReference type="Google" id="ProtNLM"/>
    </source>
</evidence>
<gene>
    <name evidence="4" type="ORF">LUZ61_004700</name>
</gene>
<protein>
    <recommendedName>
        <fullName evidence="6">Late embryogenesis abundant protein LEA-2 subgroup domain-containing protein</fullName>
    </recommendedName>
</protein>
<dbReference type="PANTHER" id="PTHR31415:SF52">
    <property type="entry name" value="LATE EMBRYOGENESIS ABUNDANT (LEA) HYDROXYPROLINE-RICH GLYCOPROTEIN FAMILY-RELATED"/>
    <property type="match status" value="1"/>
</dbReference>